<organism evidence="7">
    <name type="scientific">hydrothermal vent metagenome</name>
    <dbReference type="NCBI Taxonomy" id="652676"/>
    <lineage>
        <taxon>unclassified sequences</taxon>
        <taxon>metagenomes</taxon>
        <taxon>ecological metagenomes</taxon>
    </lineage>
</organism>
<keyword evidence="2" id="KW-1003">Cell membrane</keyword>
<dbReference type="AlphaFoldDB" id="A0A1W1EDZ6"/>
<feature type="transmembrane region" description="Helical" evidence="6">
    <location>
        <begin position="6"/>
        <end position="24"/>
    </location>
</feature>
<reference evidence="7" key="1">
    <citation type="submission" date="2016-10" db="EMBL/GenBank/DDBJ databases">
        <authorList>
            <person name="de Groot N.N."/>
        </authorList>
    </citation>
    <scope>NUCLEOTIDE SEQUENCE</scope>
</reference>
<dbReference type="EMBL" id="FPKX01000043">
    <property type="protein sequence ID" value="SFZ98251.1"/>
    <property type="molecule type" value="Genomic_DNA"/>
</dbReference>
<dbReference type="GO" id="GO:0008324">
    <property type="term" value="F:monoatomic cation transmembrane transporter activity"/>
    <property type="evidence" value="ECO:0007669"/>
    <property type="project" value="InterPro"/>
</dbReference>
<accession>A0A1W1EDZ6</accession>
<evidence type="ECO:0000256" key="2">
    <source>
        <dbReference type="ARBA" id="ARBA00022475"/>
    </source>
</evidence>
<comment type="subcellular location">
    <subcellularLocation>
        <location evidence="1">Cell membrane</location>
        <topology evidence="1">Multi-pass membrane protein</topology>
    </subcellularLocation>
</comment>
<sequence length="137" mass="15477">MTSALNLQNIFVGIVVSFAIAILYNSMFKDGKIDKFSIKGVINYMYILIKNLILSNIEINKKILGKNKKFNTAIVSVKTDLTSDWKKLLLANSITLTPGTLTMEIKGDMLYIHNIEFKKGSDTKEIIREFEEAIAKI</sequence>
<evidence type="ECO:0000313" key="7">
    <source>
        <dbReference type="EMBL" id="SFZ98251.1"/>
    </source>
</evidence>
<proteinExistence type="predicted"/>
<dbReference type="PANTHER" id="PTHR34584">
    <property type="entry name" value="NA(+)/H(+) ANTIPORTER SUBUNIT E1"/>
    <property type="match status" value="1"/>
</dbReference>
<keyword evidence="5 6" id="KW-0472">Membrane</keyword>
<evidence type="ECO:0000256" key="6">
    <source>
        <dbReference type="SAM" id="Phobius"/>
    </source>
</evidence>
<dbReference type="Pfam" id="PF01899">
    <property type="entry name" value="MNHE"/>
    <property type="match status" value="1"/>
</dbReference>
<dbReference type="PIRSF" id="PIRSF019239">
    <property type="entry name" value="MrpE"/>
    <property type="match status" value="1"/>
</dbReference>
<keyword evidence="3 6" id="KW-0812">Transmembrane</keyword>
<name>A0A1W1EDZ6_9ZZZZ</name>
<dbReference type="GO" id="GO:0005886">
    <property type="term" value="C:plasma membrane"/>
    <property type="evidence" value="ECO:0007669"/>
    <property type="project" value="UniProtKB-SubCell"/>
</dbReference>
<gene>
    <name evidence="7" type="ORF">MNB_SV-5-847</name>
</gene>
<evidence type="ECO:0000256" key="4">
    <source>
        <dbReference type="ARBA" id="ARBA00022989"/>
    </source>
</evidence>
<protein>
    <submittedName>
        <fullName evidence="7">Na(+) H(+) antiporter subunit E</fullName>
    </submittedName>
</protein>
<evidence type="ECO:0000256" key="1">
    <source>
        <dbReference type="ARBA" id="ARBA00004651"/>
    </source>
</evidence>
<dbReference type="InterPro" id="IPR002758">
    <property type="entry name" value="Cation_antiport_E"/>
</dbReference>
<keyword evidence="4 6" id="KW-1133">Transmembrane helix</keyword>
<evidence type="ECO:0000256" key="3">
    <source>
        <dbReference type="ARBA" id="ARBA00022692"/>
    </source>
</evidence>
<evidence type="ECO:0000256" key="5">
    <source>
        <dbReference type="ARBA" id="ARBA00023136"/>
    </source>
</evidence>
<dbReference type="PANTHER" id="PTHR34584:SF1">
    <property type="entry name" value="NA(+)_H(+) ANTIPORTER SUBUNIT E1"/>
    <property type="match status" value="1"/>
</dbReference>